<sequence>MYMSNHPDTPVAYVKWYGKVQETITCTEMSAIDTKVCACCLDFCTPSPGCERKVAAVQQKGGLRPSVWELW</sequence>
<dbReference type="OrthoDB" id="5553410at2759"/>
<gene>
    <name evidence="1" type="ORF">P691DRAFT_684341</name>
</gene>
<organism evidence="1 2">
    <name type="scientific">Macrolepiota fuliginosa MF-IS2</name>
    <dbReference type="NCBI Taxonomy" id="1400762"/>
    <lineage>
        <taxon>Eukaryota</taxon>
        <taxon>Fungi</taxon>
        <taxon>Dikarya</taxon>
        <taxon>Basidiomycota</taxon>
        <taxon>Agaricomycotina</taxon>
        <taxon>Agaricomycetes</taxon>
        <taxon>Agaricomycetidae</taxon>
        <taxon>Agaricales</taxon>
        <taxon>Agaricineae</taxon>
        <taxon>Agaricaceae</taxon>
        <taxon>Macrolepiota</taxon>
    </lineage>
</organism>
<dbReference type="Proteomes" id="UP000807342">
    <property type="component" value="Unassembled WGS sequence"/>
</dbReference>
<dbReference type="EMBL" id="MU151965">
    <property type="protein sequence ID" value="KAF9441297.1"/>
    <property type="molecule type" value="Genomic_DNA"/>
</dbReference>
<protein>
    <submittedName>
        <fullName evidence="1">Uncharacterized protein</fullName>
    </submittedName>
</protein>
<dbReference type="AlphaFoldDB" id="A0A9P5X0V1"/>
<evidence type="ECO:0000313" key="2">
    <source>
        <dbReference type="Proteomes" id="UP000807342"/>
    </source>
</evidence>
<comment type="caution">
    <text evidence="1">The sequence shown here is derived from an EMBL/GenBank/DDBJ whole genome shotgun (WGS) entry which is preliminary data.</text>
</comment>
<accession>A0A9P5X0V1</accession>
<reference evidence="1" key="1">
    <citation type="submission" date="2020-11" db="EMBL/GenBank/DDBJ databases">
        <authorList>
            <consortium name="DOE Joint Genome Institute"/>
            <person name="Ahrendt S."/>
            <person name="Riley R."/>
            <person name="Andreopoulos W."/>
            <person name="Labutti K."/>
            <person name="Pangilinan J."/>
            <person name="Ruiz-Duenas F.J."/>
            <person name="Barrasa J.M."/>
            <person name="Sanchez-Garcia M."/>
            <person name="Camarero S."/>
            <person name="Miyauchi S."/>
            <person name="Serrano A."/>
            <person name="Linde D."/>
            <person name="Babiker R."/>
            <person name="Drula E."/>
            <person name="Ayuso-Fernandez I."/>
            <person name="Pacheco R."/>
            <person name="Padilla G."/>
            <person name="Ferreira P."/>
            <person name="Barriuso J."/>
            <person name="Kellner H."/>
            <person name="Castanera R."/>
            <person name="Alfaro M."/>
            <person name="Ramirez L."/>
            <person name="Pisabarro A.G."/>
            <person name="Kuo A."/>
            <person name="Tritt A."/>
            <person name="Lipzen A."/>
            <person name="He G."/>
            <person name="Yan M."/>
            <person name="Ng V."/>
            <person name="Cullen D."/>
            <person name="Martin F."/>
            <person name="Rosso M.-N."/>
            <person name="Henrissat B."/>
            <person name="Hibbett D."/>
            <person name="Martinez A.T."/>
            <person name="Grigoriev I.V."/>
        </authorList>
    </citation>
    <scope>NUCLEOTIDE SEQUENCE</scope>
    <source>
        <strain evidence="1">MF-IS2</strain>
    </source>
</reference>
<name>A0A9P5X0V1_9AGAR</name>
<proteinExistence type="predicted"/>
<evidence type="ECO:0000313" key="1">
    <source>
        <dbReference type="EMBL" id="KAF9441297.1"/>
    </source>
</evidence>
<keyword evidence="2" id="KW-1185">Reference proteome</keyword>